<keyword evidence="1" id="KW-0812">Transmembrane</keyword>
<accession>A0AAN5MHF2</accession>
<gene>
    <name evidence="2" type="ORF">I8608_003102</name>
</gene>
<feature type="transmembrane region" description="Helical" evidence="1">
    <location>
        <begin position="21"/>
        <end position="45"/>
    </location>
</feature>
<feature type="transmembrane region" description="Helical" evidence="1">
    <location>
        <begin position="57"/>
        <end position="76"/>
    </location>
</feature>
<proteinExistence type="predicted"/>
<sequence>MINKKEKMKLKKQKNTPLYGNIKLSVETNIQTTLIAIAFSMLFIFSEIVTATPINKISYSLLSIMFVYLFGSWYSFRDVRLATKLTIIYIKIKIKKLIIRFFSK</sequence>
<comment type="caution">
    <text evidence="2">The sequence shown here is derived from an EMBL/GenBank/DDBJ whole genome shotgun (WGS) entry which is preliminary data.</text>
</comment>
<keyword evidence="1" id="KW-0472">Membrane</keyword>
<organism evidence="2 3">
    <name type="scientific">Morganella morganii</name>
    <name type="common">Proteus morganii</name>
    <dbReference type="NCBI Taxonomy" id="582"/>
    <lineage>
        <taxon>Bacteria</taxon>
        <taxon>Pseudomonadati</taxon>
        <taxon>Pseudomonadota</taxon>
        <taxon>Gammaproteobacteria</taxon>
        <taxon>Enterobacterales</taxon>
        <taxon>Morganellaceae</taxon>
        <taxon>Morganella</taxon>
    </lineage>
</organism>
<dbReference type="Proteomes" id="UP000865968">
    <property type="component" value="Unassembled WGS sequence"/>
</dbReference>
<evidence type="ECO:0000256" key="1">
    <source>
        <dbReference type="SAM" id="Phobius"/>
    </source>
</evidence>
<keyword evidence="1" id="KW-1133">Transmembrane helix</keyword>
<protein>
    <submittedName>
        <fullName evidence="2">Uncharacterized protein</fullName>
    </submittedName>
</protein>
<dbReference type="EMBL" id="DACSWI010000010">
    <property type="protein sequence ID" value="HAT3810211.1"/>
    <property type="molecule type" value="Genomic_DNA"/>
</dbReference>
<dbReference type="AlphaFoldDB" id="A0AAN5MHF2"/>
<evidence type="ECO:0000313" key="2">
    <source>
        <dbReference type="EMBL" id="HAT3810211.1"/>
    </source>
</evidence>
<reference evidence="2" key="1">
    <citation type="journal article" date="2018" name="Genome Biol.">
        <title>SKESA: strategic k-mer extension for scrupulous assemblies.</title>
        <authorList>
            <person name="Souvorov A."/>
            <person name="Agarwala R."/>
            <person name="Lipman D.J."/>
        </authorList>
    </citation>
    <scope>NUCLEOTIDE SEQUENCE</scope>
    <source>
        <strain evidence="2">Morganella morganii ARLG-3209</strain>
    </source>
</reference>
<reference evidence="2" key="2">
    <citation type="submission" date="2020-10" db="EMBL/GenBank/DDBJ databases">
        <authorList>
            <consortium name="NCBI Pathogen Detection Project"/>
        </authorList>
    </citation>
    <scope>NUCLEOTIDE SEQUENCE</scope>
    <source>
        <strain evidence="2">Morganella morganii ARLG-3209</strain>
    </source>
</reference>
<evidence type="ECO:0000313" key="3">
    <source>
        <dbReference type="Proteomes" id="UP000865968"/>
    </source>
</evidence>
<name>A0AAN5MHF2_MORMO</name>